<evidence type="ECO:0000313" key="3">
    <source>
        <dbReference type="Proteomes" id="UP000655830"/>
    </source>
</evidence>
<evidence type="ECO:0000313" key="2">
    <source>
        <dbReference type="EMBL" id="MBC8580234.1"/>
    </source>
</evidence>
<sequence length="218" mass="25400">MTNRILYTIGYAHHTQESFLELLLKYNINCVVDVRTMAYSGFHPQFNKEILQLYLKQRGIAYIHMYQSFGIIKDQIELNTKEGYLDFTKLAKTEAFLEGIKRIENGLEKGYTIAFMCAEKDPTDCHRSTLVARKFAEMGYEVRHILHDGTLETHAHMEQRMKEEFCEPVDQIDLFGPIKTEAEKLEEAYARCSKEVFIVNAKRVLKDDYDFPKPNPNG</sequence>
<dbReference type="RefSeq" id="WP_249333102.1">
    <property type="nucleotide sequence ID" value="NZ_JACRSY010000018.1"/>
</dbReference>
<proteinExistence type="predicted"/>
<reference evidence="2" key="1">
    <citation type="submission" date="2020-08" db="EMBL/GenBank/DDBJ databases">
        <title>Genome public.</title>
        <authorList>
            <person name="Liu C."/>
            <person name="Sun Q."/>
        </authorList>
    </citation>
    <scope>NUCLEOTIDE SEQUENCE</scope>
    <source>
        <strain evidence="2">NSJ-12</strain>
    </source>
</reference>
<evidence type="ECO:0000259" key="1">
    <source>
        <dbReference type="PROSITE" id="PS50206"/>
    </source>
</evidence>
<organism evidence="2 3">
    <name type="scientific">Zhenhengia yiwuensis</name>
    <dbReference type="NCBI Taxonomy" id="2763666"/>
    <lineage>
        <taxon>Bacteria</taxon>
        <taxon>Bacillati</taxon>
        <taxon>Bacillota</taxon>
        <taxon>Clostridia</taxon>
        <taxon>Lachnospirales</taxon>
        <taxon>Lachnospiraceae</taxon>
        <taxon>Zhenhengia</taxon>
    </lineage>
</organism>
<keyword evidence="3" id="KW-1185">Reference proteome</keyword>
<comment type="caution">
    <text evidence="2">The sequence shown here is derived from an EMBL/GenBank/DDBJ whole genome shotgun (WGS) entry which is preliminary data.</text>
</comment>
<gene>
    <name evidence="2" type="ORF">H8718_11930</name>
</gene>
<feature type="domain" description="Rhodanese" evidence="1">
    <location>
        <begin position="112"/>
        <end position="162"/>
    </location>
</feature>
<dbReference type="EMBL" id="JACRSY010000018">
    <property type="protein sequence ID" value="MBC8580234.1"/>
    <property type="molecule type" value="Genomic_DNA"/>
</dbReference>
<dbReference type="Proteomes" id="UP000655830">
    <property type="component" value="Unassembled WGS sequence"/>
</dbReference>
<dbReference type="InterPro" id="IPR007438">
    <property type="entry name" value="DUF488"/>
</dbReference>
<name>A0A926EH50_9FIRM</name>
<dbReference type="Pfam" id="PF04343">
    <property type="entry name" value="DUF488"/>
    <property type="match status" value="1"/>
</dbReference>
<dbReference type="InterPro" id="IPR001763">
    <property type="entry name" value="Rhodanese-like_dom"/>
</dbReference>
<dbReference type="PANTHER" id="PTHR39337:SF1">
    <property type="entry name" value="BLR5642 PROTEIN"/>
    <property type="match status" value="1"/>
</dbReference>
<accession>A0A926EH50</accession>
<dbReference type="AlphaFoldDB" id="A0A926EH50"/>
<protein>
    <submittedName>
        <fullName evidence="2">DUF488 domain-containing protein</fullName>
    </submittedName>
</protein>
<dbReference type="PANTHER" id="PTHR39337">
    <property type="entry name" value="BLR5642 PROTEIN"/>
    <property type="match status" value="1"/>
</dbReference>
<dbReference type="PROSITE" id="PS50206">
    <property type="entry name" value="RHODANESE_3"/>
    <property type="match status" value="1"/>
</dbReference>